<keyword evidence="3" id="KW-1185">Reference proteome</keyword>
<dbReference type="CDD" id="cd23992">
    <property type="entry name" value="PBP_GOBP"/>
    <property type="match status" value="1"/>
</dbReference>
<proteinExistence type="predicted"/>
<accession>A0A9N9TZW6</accession>
<evidence type="ECO:0000313" key="2">
    <source>
        <dbReference type="EMBL" id="CAG9864579.1"/>
    </source>
</evidence>
<dbReference type="InterPro" id="IPR006170">
    <property type="entry name" value="PBP/GOBP"/>
</dbReference>
<dbReference type="EMBL" id="OU900101">
    <property type="protein sequence ID" value="CAG9864579.1"/>
    <property type="molecule type" value="Genomic_DNA"/>
</dbReference>
<evidence type="ECO:0000256" key="1">
    <source>
        <dbReference type="SAM" id="SignalP"/>
    </source>
</evidence>
<name>A0A9N9TZW6_PHYSR</name>
<feature type="signal peptide" evidence="1">
    <location>
        <begin position="1"/>
        <end position="16"/>
    </location>
</feature>
<dbReference type="OrthoDB" id="6702328at2759"/>
<keyword evidence="1" id="KW-0732">Signal</keyword>
<dbReference type="InterPro" id="IPR036728">
    <property type="entry name" value="PBP_GOBP_sf"/>
</dbReference>
<dbReference type="Pfam" id="PF01395">
    <property type="entry name" value="PBP_GOBP"/>
    <property type="match status" value="1"/>
</dbReference>
<feature type="chain" id="PRO_5040376354" evidence="1">
    <location>
        <begin position="17"/>
        <end position="142"/>
    </location>
</feature>
<protein>
    <submittedName>
        <fullName evidence="2">Uncharacterized protein</fullName>
    </submittedName>
</protein>
<evidence type="ECO:0000313" key="3">
    <source>
        <dbReference type="Proteomes" id="UP001153712"/>
    </source>
</evidence>
<dbReference type="Gene3D" id="1.10.238.20">
    <property type="entry name" value="Pheromone/general odorant binding protein domain"/>
    <property type="match status" value="1"/>
</dbReference>
<organism evidence="2 3">
    <name type="scientific">Phyllotreta striolata</name>
    <name type="common">Striped flea beetle</name>
    <name type="synonym">Crioceris striolata</name>
    <dbReference type="NCBI Taxonomy" id="444603"/>
    <lineage>
        <taxon>Eukaryota</taxon>
        <taxon>Metazoa</taxon>
        <taxon>Ecdysozoa</taxon>
        <taxon>Arthropoda</taxon>
        <taxon>Hexapoda</taxon>
        <taxon>Insecta</taxon>
        <taxon>Pterygota</taxon>
        <taxon>Neoptera</taxon>
        <taxon>Endopterygota</taxon>
        <taxon>Coleoptera</taxon>
        <taxon>Polyphaga</taxon>
        <taxon>Cucujiformia</taxon>
        <taxon>Chrysomeloidea</taxon>
        <taxon>Chrysomelidae</taxon>
        <taxon>Galerucinae</taxon>
        <taxon>Alticini</taxon>
        <taxon>Phyllotreta</taxon>
    </lineage>
</organism>
<gene>
    <name evidence="2" type="ORF">PHYEVI_LOCUS10832</name>
</gene>
<reference evidence="2" key="1">
    <citation type="submission" date="2022-01" db="EMBL/GenBank/DDBJ databases">
        <authorList>
            <person name="King R."/>
        </authorList>
    </citation>
    <scope>NUCLEOTIDE SEQUENCE</scope>
</reference>
<dbReference type="Proteomes" id="UP001153712">
    <property type="component" value="Chromosome 8"/>
</dbReference>
<dbReference type="GO" id="GO:0005549">
    <property type="term" value="F:odorant binding"/>
    <property type="evidence" value="ECO:0007669"/>
    <property type="project" value="InterPro"/>
</dbReference>
<dbReference type="SUPFAM" id="SSF47565">
    <property type="entry name" value="Insect pheromone/odorant-binding proteins"/>
    <property type="match status" value="1"/>
</dbReference>
<dbReference type="AlphaFoldDB" id="A0A9N9TZW6"/>
<sequence length="142" mass="15883">MSKLLILAVFLTVANCALKPEEYSPALKDIADELHFQCQMLTGVKEDDINEIRGGKLKDNIEIKRFFACLWIHSGVLSVGKLEIDEALAKKMEPPNSNGKTVQIFSSCAKKGRESGEKDILEKIWSINVCVFNTDPENFIIP</sequence>